<protein>
    <submittedName>
        <fullName evidence="5">TRAP-type C4-dicarboxylate transport system substrate-binding protein</fullName>
    </submittedName>
</protein>
<feature type="signal peptide" evidence="4">
    <location>
        <begin position="1"/>
        <end position="30"/>
    </location>
</feature>
<feature type="chain" id="PRO_5012154216" evidence="4">
    <location>
        <begin position="31"/>
        <end position="359"/>
    </location>
</feature>
<accession>A0A286I9H0</accession>
<gene>
    <name evidence="5" type="ORF">SAMN05877838_1581</name>
</gene>
<evidence type="ECO:0000256" key="4">
    <source>
        <dbReference type="SAM" id="SignalP"/>
    </source>
</evidence>
<dbReference type="Pfam" id="PF03480">
    <property type="entry name" value="DctP"/>
    <property type="match status" value="1"/>
</dbReference>
<evidence type="ECO:0000256" key="3">
    <source>
        <dbReference type="ARBA" id="ARBA00022729"/>
    </source>
</evidence>
<evidence type="ECO:0000256" key="2">
    <source>
        <dbReference type="ARBA" id="ARBA00022448"/>
    </source>
</evidence>
<reference evidence="6" key="1">
    <citation type="submission" date="2017-08" db="EMBL/GenBank/DDBJ databases">
        <authorList>
            <person name="Varghese N."/>
            <person name="Submissions S."/>
        </authorList>
    </citation>
    <scope>NUCLEOTIDE SEQUENCE [LARGE SCALE GENOMIC DNA]</scope>
    <source>
        <strain evidence="6">KCTC 23107</strain>
    </source>
</reference>
<dbReference type="InterPro" id="IPR038404">
    <property type="entry name" value="TRAP_DctP_sf"/>
</dbReference>
<evidence type="ECO:0000256" key="1">
    <source>
        <dbReference type="ARBA" id="ARBA00009023"/>
    </source>
</evidence>
<name>A0A286I9H0_9HYPH</name>
<keyword evidence="6" id="KW-1185">Reference proteome</keyword>
<comment type="similarity">
    <text evidence="1">Belongs to the bacterial solute-binding protein 7 family.</text>
</comment>
<dbReference type="GO" id="GO:0055085">
    <property type="term" value="P:transmembrane transport"/>
    <property type="evidence" value="ECO:0007669"/>
    <property type="project" value="InterPro"/>
</dbReference>
<dbReference type="NCBIfam" id="NF037995">
    <property type="entry name" value="TRAP_S1"/>
    <property type="match status" value="1"/>
</dbReference>
<dbReference type="CDD" id="cd13677">
    <property type="entry name" value="PBP2_TRAP_SBP_like_6"/>
    <property type="match status" value="1"/>
</dbReference>
<keyword evidence="3 4" id="KW-0732">Signal</keyword>
<keyword evidence="2" id="KW-0813">Transport</keyword>
<organism evidence="5 6">
    <name type="scientific">Hoeflea halophila</name>
    <dbReference type="NCBI Taxonomy" id="714899"/>
    <lineage>
        <taxon>Bacteria</taxon>
        <taxon>Pseudomonadati</taxon>
        <taxon>Pseudomonadota</taxon>
        <taxon>Alphaproteobacteria</taxon>
        <taxon>Hyphomicrobiales</taxon>
        <taxon>Rhizobiaceae</taxon>
        <taxon>Hoeflea</taxon>
    </lineage>
</organism>
<dbReference type="PANTHER" id="PTHR33376:SF7">
    <property type="entry name" value="C4-DICARBOXYLATE-BINDING PROTEIN DCTB"/>
    <property type="match status" value="1"/>
</dbReference>
<dbReference type="InterPro" id="IPR018389">
    <property type="entry name" value="DctP_fam"/>
</dbReference>
<dbReference type="Proteomes" id="UP000219465">
    <property type="component" value="Unassembled WGS sequence"/>
</dbReference>
<evidence type="ECO:0000313" key="6">
    <source>
        <dbReference type="Proteomes" id="UP000219465"/>
    </source>
</evidence>
<dbReference type="PANTHER" id="PTHR33376">
    <property type="match status" value="1"/>
</dbReference>
<dbReference type="EMBL" id="OCPC01000002">
    <property type="protein sequence ID" value="SOE16701.1"/>
    <property type="molecule type" value="Genomic_DNA"/>
</dbReference>
<sequence length="359" mass="38931">MILNRAMKTLTAAALGLAVLSGGMISAAQAADIKLRATANSNENDEDYDGLIVFKDYVEKASNGAIEVELFIGTQLCSTGAECLQGIADGSIDIYISTSGGASGIFPYVQVLDLPYLLRDDRIAEAVLTEGTFTRALREQMLADSGGMIRLMTIGNTGGWRNFANTKREIRSPADMEGLKIRTVVADLPQELVRSMGASPTPIPWPELFTSFQTGVVEGTQNGITDIMGMKFPDAGLKYLTLDGHSYMGALWYMNNDRFMSMDENLRRVVVDGFAALQQATFASPKRKSIEAYKAFAEDGGSVYVPTMEEKAQFKEAAAPVFEWFKSNVQGGATFYDLLVAEAAKASEMIDSGAMKDMQ</sequence>
<dbReference type="Gene3D" id="3.40.190.170">
    <property type="entry name" value="Bacterial extracellular solute-binding protein, family 7"/>
    <property type="match status" value="1"/>
</dbReference>
<evidence type="ECO:0000313" key="5">
    <source>
        <dbReference type="EMBL" id="SOE16701.1"/>
    </source>
</evidence>
<dbReference type="AlphaFoldDB" id="A0A286I9H0"/>
<proteinExistence type="inferred from homology"/>